<comment type="caution">
    <text evidence="1">The sequence shown here is derived from an EMBL/GenBank/DDBJ whole genome shotgun (WGS) entry which is preliminary data.</text>
</comment>
<dbReference type="PANTHER" id="PTHR43861">
    <property type="entry name" value="TRANS-ACONITATE 2-METHYLTRANSFERASE-RELATED"/>
    <property type="match status" value="1"/>
</dbReference>
<dbReference type="SUPFAM" id="SSF53335">
    <property type="entry name" value="S-adenosyl-L-methionine-dependent methyltransferases"/>
    <property type="match status" value="1"/>
</dbReference>
<evidence type="ECO:0000313" key="1">
    <source>
        <dbReference type="EMBL" id="MBS2962032.1"/>
    </source>
</evidence>
<keyword evidence="2" id="KW-1185">Reference proteome</keyword>
<reference evidence="1" key="1">
    <citation type="submission" date="2021-04" db="EMBL/GenBank/DDBJ databases">
        <title>Genome based classification of Actinospica acidithermotolerans sp. nov., an actinobacterium isolated from an Indonesian hot spring.</title>
        <authorList>
            <person name="Kusuma A.B."/>
            <person name="Putra K.E."/>
            <person name="Nafisah S."/>
            <person name="Loh J."/>
            <person name="Nouioui I."/>
            <person name="Goodfellow M."/>
        </authorList>
    </citation>
    <scope>NUCLEOTIDE SEQUENCE</scope>
    <source>
        <strain evidence="1">DSM 45618</strain>
    </source>
</reference>
<dbReference type="InterPro" id="IPR029063">
    <property type="entry name" value="SAM-dependent_MTases_sf"/>
</dbReference>
<dbReference type="Pfam" id="PF13489">
    <property type="entry name" value="Methyltransf_23"/>
    <property type="match status" value="1"/>
</dbReference>
<organism evidence="1 2">
    <name type="scientific">Actinocrinis puniceicyclus</name>
    <dbReference type="NCBI Taxonomy" id="977794"/>
    <lineage>
        <taxon>Bacteria</taxon>
        <taxon>Bacillati</taxon>
        <taxon>Actinomycetota</taxon>
        <taxon>Actinomycetes</taxon>
        <taxon>Catenulisporales</taxon>
        <taxon>Actinospicaceae</taxon>
        <taxon>Actinocrinis</taxon>
    </lineage>
</organism>
<dbReference type="Gene3D" id="3.40.50.150">
    <property type="entry name" value="Vaccinia Virus protein VP39"/>
    <property type="match status" value="1"/>
</dbReference>
<evidence type="ECO:0000313" key="2">
    <source>
        <dbReference type="Proteomes" id="UP000677913"/>
    </source>
</evidence>
<keyword evidence="1" id="KW-0808">Transferase</keyword>
<dbReference type="GO" id="GO:0008168">
    <property type="term" value="F:methyltransferase activity"/>
    <property type="evidence" value="ECO:0007669"/>
    <property type="project" value="UniProtKB-KW"/>
</dbReference>
<dbReference type="PANTHER" id="PTHR43861:SF6">
    <property type="entry name" value="METHYLTRANSFERASE TYPE 11"/>
    <property type="match status" value="1"/>
</dbReference>
<dbReference type="GO" id="GO:0032259">
    <property type="term" value="P:methylation"/>
    <property type="evidence" value="ECO:0007669"/>
    <property type="project" value="UniProtKB-KW"/>
</dbReference>
<name>A0A8J8B9N6_9ACTN</name>
<keyword evidence="1" id="KW-0489">Methyltransferase</keyword>
<accession>A0A8J8B9N6</accession>
<sequence>MTIQLEDAAQCVVCRQAAGEESAADGVLSRCRGCGFTRTATRYAAQAQPDLFDGAYYHDYFARAAQWRFEAALRLRWLLGTAHPASVLEAGSAGGYFLEAATHAGLAASGVEPSETCARYASEQLRVSVRQGYFESAAPAGAVEAVCAFHVLEHVDEPRMFLAVARKALTTGGWLALEVPNIASAAATRAGASWAHLQPGCHRWHFSPRSLTRIVEDSGFLVRRCDTVSSRHYMRRRHRLSRPGISTMVADRSAWGSARTTHPSLGDHVRLLAQLPEGPAQP</sequence>
<dbReference type="EMBL" id="JAGSXH010000006">
    <property type="protein sequence ID" value="MBS2962032.1"/>
    <property type="molecule type" value="Genomic_DNA"/>
</dbReference>
<dbReference type="AlphaFoldDB" id="A0A8J8B9N6"/>
<protein>
    <submittedName>
        <fullName evidence="1">Class I SAM-dependent methyltransferase</fullName>
    </submittedName>
</protein>
<dbReference type="Proteomes" id="UP000677913">
    <property type="component" value="Unassembled WGS sequence"/>
</dbReference>
<proteinExistence type="predicted"/>
<gene>
    <name evidence="1" type="ORF">KGA66_03160</name>
</gene>